<feature type="compositionally biased region" description="Basic residues" evidence="1">
    <location>
        <begin position="105"/>
        <end position="116"/>
    </location>
</feature>
<organism evidence="2 3">
    <name type="scientific">Kitasatospora gansuensis</name>
    <dbReference type="NCBI Taxonomy" id="258050"/>
    <lineage>
        <taxon>Bacteria</taxon>
        <taxon>Bacillati</taxon>
        <taxon>Actinomycetota</taxon>
        <taxon>Actinomycetes</taxon>
        <taxon>Kitasatosporales</taxon>
        <taxon>Streptomycetaceae</taxon>
        <taxon>Kitasatospora</taxon>
    </lineage>
</organism>
<evidence type="ECO:0000313" key="2">
    <source>
        <dbReference type="EMBL" id="MBB4949459.1"/>
    </source>
</evidence>
<reference evidence="2 3" key="1">
    <citation type="submission" date="2020-08" db="EMBL/GenBank/DDBJ databases">
        <title>Sequencing the genomes of 1000 actinobacteria strains.</title>
        <authorList>
            <person name="Klenk H.-P."/>
        </authorList>
    </citation>
    <scope>NUCLEOTIDE SEQUENCE [LARGE SCALE GENOMIC DNA]</scope>
    <source>
        <strain evidence="2 3">DSM 44786</strain>
    </source>
</reference>
<keyword evidence="3" id="KW-1185">Reference proteome</keyword>
<name>A0A7W7SFD2_9ACTN</name>
<proteinExistence type="predicted"/>
<sequence>MLNVVHSLITNETAWKVLGLALGISLDLLRQILDQRRTRRDRPAVDAAAAAEVSAPTPLFPSRRVGELHRAVERHRRNTPTTGKSTAMVRVIAVTGPTATASRRTPNRRRPSTRRS</sequence>
<dbReference type="AlphaFoldDB" id="A0A7W7SFD2"/>
<gene>
    <name evidence="2" type="ORF">F4556_004994</name>
</gene>
<accession>A0A7W7SFD2</accession>
<protein>
    <submittedName>
        <fullName evidence="2">Uncharacterized protein</fullName>
    </submittedName>
</protein>
<comment type="caution">
    <text evidence="2">The sequence shown here is derived from an EMBL/GenBank/DDBJ whole genome shotgun (WGS) entry which is preliminary data.</text>
</comment>
<evidence type="ECO:0000256" key="1">
    <source>
        <dbReference type="SAM" id="MobiDB-lite"/>
    </source>
</evidence>
<dbReference type="RefSeq" id="WP_184919816.1">
    <property type="nucleotide sequence ID" value="NZ_JACHJR010000001.1"/>
</dbReference>
<evidence type="ECO:0000313" key="3">
    <source>
        <dbReference type="Proteomes" id="UP000573327"/>
    </source>
</evidence>
<dbReference type="EMBL" id="JACHJR010000001">
    <property type="protein sequence ID" value="MBB4949459.1"/>
    <property type="molecule type" value="Genomic_DNA"/>
</dbReference>
<dbReference type="Proteomes" id="UP000573327">
    <property type="component" value="Unassembled WGS sequence"/>
</dbReference>
<feature type="region of interest" description="Disordered" evidence="1">
    <location>
        <begin position="94"/>
        <end position="116"/>
    </location>
</feature>